<dbReference type="NCBIfam" id="TIGR01198">
    <property type="entry name" value="pgl"/>
    <property type="match status" value="1"/>
</dbReference>
<evidence type="ECO:0000313" key="9">
    <source>
        <dbReference type="EMBL" id="GLQ17421.1"/>
    </source>
</evidence>
<organism evidence="9 10">
    <name type="scientific">Maritalea porphyrae</name>
    <dbReference type="NCBI Taxonomy" id="880732"/>
    <lineage>
        <taxon>Bacteria</taxon>
        <taxon>Pseudomonadati</taxon>
        <taxon>Pseudomonadota</taxon>
        <taxon>Alphaproteobacteria</taxon>
        <taxon>Hyphomicrobiales</taxon>
        <taxon>Devosiaceae</taxon>
        <taxon>Maritalea</taxon>
    </lineage>
</organism>
<dbReference type="PANTHER" id="PTHR11054:SF0">
    <property type="entry name" value="6-PHOSPHOGLUCONOLACTONASE"/>
    <property type="match status" value="1"/>
</dbReference>
<evidence type="ECO:0000256" key="7">
    <source>
        <dbReference type="RuleBase" id="RU365095"/>
    </source>
</evidence>
<dbReference type="Proteomes" id="UP001161405">
    <property type="component" value="Unassembled WGS sequence"/>
</dbReference>
<keyword evidence="10" id="KW-1185">Reference proteome</keyword>
<comment type="catalytic activity">
    <reaction evidence="1 7">
        <text>6-phospho-D-glucono-1,5-lactone + H2O = 6-phospho-D-gluconate + H(+)</text>
        <dbReference type="Rhea" id="RHEA:12556"/>
        <dbReference type="ChEBI" id="CHEBI:15377"/>
        <dbReference type="ChEBI" id="CHEBI:15378"/>
        <dbReference type="ChEBI" id="CHEBI:57955"/>
        <dbReference type="ChEBI" id="CHEBI:58759"/>
        <dbReference type="EC" id="3.1.1.31"/>
    </reaction>
</comment>
<dbReference type="Gene3D" id="3.40.50.1360">
    <property type="match status" value="1"/>
</dbReference>
<comment type="similarity">
    <text evidence="4 7">Belongs to the glucosamine/galactosamine-6-phosphate isomerase family. 6-phosphogluconolactonase subfamily.</text>
</comment>
<evidence type="ECO:0000256" key="3">
    <source>
        <dbReference type="ARBA" id="ARBA00004961"/>
    </source>
</evidence>
<dbReference type="CDD" id="cd01400">
    <property type="entry name" value="6PGL"/>
    <property type="match status" value="1"/>
</dbReference>
<keyword evidence="7" id="KW-0378">Hydrolase</keyword>
<feature type="domain" description="Glucosamine/galactosamine-6-phosphate isomerase" evidence="8">
    <location>
        <begin position="12"/>
        <end position="223"/>
    </location>
</feature>
<protein>
    <recommendedName>
        <fullName evidence="6 7">6-phosphogluconolactonase</fullName>
        <shortName evidence="7">6PGL</shortName>
        <ecNumber evidence="5 7">3.1.1.31</ecNumber>
    </recommendedName>
</protein>
<proteinExistence type="inferred from homology"/>
<evidence type="ECO:0000256" key="4">
    <source>
        <dbReference type="ARBA" id="ARBA00010662"/>
    </source>
</evidence>
<dbReference type="Pfam" id="PF01182">
    <property type="entry name" value="Glucosamine_iso"/>
    <property type="match status" value="1"/>
</dbReference>
<reference evidence="9" key="1">
    <citation type="journal article" date="2014" name="Int. J. Syst. Evol. Microbiol.">
        <title>Complete genome of a new Firmicutes species belonging to the dominant human colonic microbiota ('Ruminococcus bicirculans') reveals two chromosomes and a selective capacity to utilize plant glucans.</title>
        <authorList>
            <consortium name="NISC Comparative Sequencing Program"/>
            <person name="Wegmann U."/>
            <person name="Louis P."/>
            <person name="Goesmann A."/>
            <person name="Henrissat B."/>
            <person name="Duncan S.H."/>
            <person name="Flint H.J."/>
        </authorList>
    </citation>
    <scope>NUCLEOTIDE SEQUENCE</scope>
    <source>
        <strain evidence="9">NBRC 107169</strain>
    </source>
</reference>
<evidence type="ECO:0000259" key="8">
    <source>
        <dbReference type="Pfam" id="PF01182"/>
    </source>
</evidence>
<comment type="function">
    <text evidence="2 7">Hydrolysis of 6-phosphogluconolactone to 6-phosphogluconate.</text>
</comment>
<gene>
    <name evidence="7 9" type="primary">pgl</name>
    <name evidence="9" type="ORF">GCM10007879_16700</name>
</gene>
<evidence type="ECO:0000313" key="10">
    <source>
        <dbReference type="Proteomes" id="UP001161405"/>
    </source>
</evidence>
<evidence type="ECO:0000256" key="5">
    <source>
        <dbReference type="ARBA" id="ARBA00013198"/>
    </source>
</evidence>
<sequence>MTQKASKTEFANKDILAAALAEDVAGALRTAIARNGKASLLVSGGSTPKLFFQHLGRAELDWSKVFISLVDERWVPPTSDRSNAKLVAENLLQGDAANAHFEPLFVEGKSADDGIGELTTRFDGMAQPITVVILGMGTDGHTASFFPGGDNLEAAIDLANDQIFSSMRAAGAGEERITFTLPALLNTELLALHIEGEAKQEVLEAAQGEGDVNDMPVRAVLRQDRTPLNIYWCP</sequence>
<reference evidence="9" key="2">
    <citation type="submission" date="2023-01" db="EMBL/GenBank/DDBJ databases">
        <title>Draft genome sequence of Maritalea porphyrae strain NBRC 107169.</title>
        <authorList>
            <person name="Sun Q."/>
            <person name="Mori K."/>
        </authorList>
    </citation>
    <scope>NUCLEOTIDE SEQUENCE</scope>
    <source>
        <strain evidence="9">NBRC 107169</strain>
    </source>
</reference>
<dbReference type="InterPro" id="IPR039104">
    <property type="entry name" value="6PGL"/>
</dbReference>
<evidence type="ECO:0000256" key="6">
    <source>
        <dbReference type="ARBA" id="ARBA00020337"/>
    </source>
</evidence>
<dbReference type="EC" id="3.1.1.31" evidence="5 7"/>
<dbReference type="InterPro" id="IPR005900">
    <property type="entry name" value="6-phosphogluconolactonase_DevB"/>
</dbReference>
<dbReference type="RefSeq" id="WP_284363570.1">
    <property type="nucleotide sequence ID" value="NZ_BSNI01000002.1"/>
</dbReference>
<dbReference type="InterPro" id="IPR037171">
    <property type="entry name" value="NagB/RpiA_transferase-like"/>
</dbReference>
<accession>A0ABQ5USR5</accession>
<evidence type="ECO:0000256" key="1">
    <source>
        <dbReference type="ARBA" id="ARBA00000832"/>
    </source>
</evidence>
<dbReference type="EMBL" id="BSNI01000002">
    <property type="protein sequence ID" value="GLQ17421.1"/>
    <property type="molecule type" value="Genomic_DNA"/>
</dbReference>
<dbReference type="InterPro" id="IPR006148">
    <property type="entry name" value="Glc/Gal-6P_isomerase"/>
</dbReference>
<comment type="pathway">
    <text evidence="3 7">Carbohydrate degradation; pentose phosphate pathway; D-ribulose 5-phosphate from D-glucose 6-phosphate (oxidative stage): step 2/3.</text>
</comment>
<dbReference type="SUPFAM" id="SSF100950">
    <property type="entry name" value="NagB/RpiA/CoA transferase-like"/>
    <property type="match status" value="1"/>
</dbReference>
<name>A0ABQ5USR5_9HYPH</name>
<dbReference type="PANTHER" id="PTHR11054">
    <property type="entry name" value="6-PHOSPHOGLUCONOLACTONASE"/>
    <property type="match status" value="1"/>
</dbReference>
<evidence type="ECO:0000256" key="2">
    <source>
        <dbReference type="ARBA" id="ARBA00002681"/>
    </source>
</evidence>
<comment type="caution">
    <text evidence="9">The sequence shown here is derived from an EMBL/GenBank/DDBJ whole genome shotgun (WGS) entry which is preliminary data.</text>
</comment>